<dbReference type="Pfam" id="PF04055">
    <property type="entry name" value="Radical_SAM"/>
    <property type="match status" value="1"/>
</dbReference>
<dbReference type="SFLD" id="SFLDG01082">
    <property type="entry name" value="B12-binding_domain_containing"/>
    <property type="match status" value="1"/>
</dbReference>
<dbReference type="SFLD" id="SFLDS00029">
    <property type="entry name" value="Radical_SAM"/>
    <property type="match status" value="1"/>
</dbReference>
<dbReference type="GO" id="GO:0006779">
    <property type="term" value="P:porphyrin-containing compound biosynthetic process"/>
    <property type="evidence" value="ECO:0007669"/>
    <property type="project" value="InterPro"/>
</dbReference>
<evidence type="ECO:0000256" key="2">
    <source>
        <dbReference type="ARBA" id="ARBA00017228"/>
    </source>
</evidence>
<sequence>MDGIGLYLHIPFCARKCAYCDFASFAGREDMAPAVLAAMRDEMRRAKGLKIATVYLGGGTPTCLRTEQLLGLLAEAKACFDIAPGAEVTVEANPGTVDAAKLAALREAGVNRLSLGAQAMQDALLETLGRIHRWADVERAVSDARSAGFDNISLDLMYGLPGQTPADFRASLDAALSLSPRHLSLYSLIVEENTPFHARYADHPELLPGEDALCEMADDALWMAESAGLLRYEISNYAQPGFASQHNLGYWLRRDYLGIGCAAHSLLHNFRWGNAATLEGYLAGKRDEEIVVSEEEVRFERLMLGLRLVDGIAWGEQALFDQFRPALEKLRMRGLMEWDEERVWLTPRGLDVQNRVLAELMP</sequence>
<dbReference type="CDD" id="cd01335">
    <property type="entry name" value="Radical_SAM"/>
    <property type="match status" value="1"/>
</dbReference>
<keyword evidence="5 9" id="KW-0479">Metal-binding</keyword>
<dbReference type="GO" id="GO:0004109">
    <property type="term" value="F:coproporphyrinogen oxidase activity"/>
    <property type="evidence" value="ECO:0007669"/>
    <property type="project" value="InterPro"/>
</dbReference>
<evidence type="ECO:0000256" key="6">
    <source>
        <dbReference type="ARBA" id="ARBA00023004"/>
    </source>
</evidence>
<evidence type="ECO:0000256" key="3">
    <source>
        <dbReference type="ARBA" id="ARBA00022617"/>
    </source>
</evidence>
<name>A0A9D1CJL9_9FIRM</name>
<gene>
    <name evidence="11" type="primary">hemW</name>
    <name evidence="11" type="ORF">IAA66_04225</name>
</gene>
<dbReference type="SFLD" id="SFLDF00288">
    <property type="entry name" value="HemN-like__clustered_with_nucl"/>
    <property type="match status" value="1"/>
</dbReference>
<dbReference type="SFLD" id="SFLDG01065">
    <property type="entry name" value="anaerobic_coproporphyrinogen-I"/>
    <property type="match status" value="1"/>
</dbReference>
<reference evidence="11" key="2">
    <citation type="journal article" date="2021" name="PeerJ">
        <title>Extensive microbial diversity within the chicken gut microbiome revealed by metagenomics and culture.</title>
        <authorList>
            <person name="Gilroy R."/>
            <person name="Ravi A."/>
            <person name="Getino M."/>
            <person name="Pursley I."/>
            <person name="Horton D.L."/>
            <person name="Alikhan N.F."/>
            <person name="Baker D."/>
            <person name="Gharbi K."/>
            <person name="Hall N."/>
            <person name="Watson M."/>
            <person name="Adriaenssens E.M."/>
            <person name="Foster-Nyarko E."/>
            <person name="Jarju S."/>
            <person name="Secka A."/>
            <person name="Antonio M."/>
            <person name="Oren A."/>
            <person name="Chaudhuri R.R."/>
            <person name="La Ragione R."/>
            <person name="Hildebrand F."/>
            <person name="Pallen M.J."/>
        </authorList>
    </citation>
    <scope>NUCLEOTIDE SEQUENCE</scope>
    <source>
        <strain evidence="11">ChiHile30-977</strain>
    </source>
</reference>
<keyword evidence="6 9" id="KW-0408">Iron</keyword>
<comment type="subcellular location">
    <subcellularLocation>
        <location evidence="9">Cytoplasm</location>
    </subcellularLocation>
</comment>
<keyword evidence="4 9" id="KW-0949">S-adenosyl-L-methionine</keyword>
<dbReference type="EMBL" id="DVFI01000062">
    <property type="protein sequence ID" value="HIQ62779.1"/>
    <property type="molecule type" value="Genomic_DNA"/>
</dbReference>
<evidence type="ECO:0000259" key="10">
    <source>
        <dbReference type="PROSITE" id="PS51918"/>
    </source>
</evidence>
<dbReference type="NCBIfam" id="TIGR00539">
    <property type="entry name" value="hemN_rel"/>
    <property type="match status" value="1"/>
</dbReference>
<keyword evidence="7 9" id="KW-0411">Iron-sulfur</keyword>
<reference evidence="11" key="1">
    <citation type="submission" date="2020-10" db="EMBL/GenBank/DDBJ databases">
        <authorList>
            <person name="Gilroy R."/>
        </authorList>
    </citation>
    <scope>NUCLEOTIDE SEQUENCE</scope>
    <source>
        <strain evidence="11">ChiHile30-977</strain>
    </source>
</reference>
<dbReference type="GO" id="GO:0051539">
    <property type="term" value="F:4 iron, 4 sulfur cluster binding"/>
    <property type="evidence" value="ECO:0007669"/>
    <property type="project" value="UniProtKB-UniRule"/>
</dbReference>
<keyword evidence="3 9" id="KW-0349">Heme</keyword>
<dbReference type="InterPro" id="IPR034505">
    <property type="entry name" value="Coproporphyrinogen-III_oxidase"/>
</dbReference>
<dbReference type="PANTHER" id="PTHR13932">
    <property type="entry name" value="COPROPORPHYRINIGEN III OXIDASE"/>
    <property type="match status" value="1"/>
</dbReference>
<dbReference type="AlphaFoldDB" id="A0A9D1CJL9"/>
<keyword evidence="8 9" id="KW-0143">Chaperone</keyword>
<proteinExistence type="inferred from homology"/>
<feature type="domain" description="Radical SAM core" evidence="10">
    <location>
        <begin position="1"/>
        <end position="233"/>
    </location>
</feature>
<comment type="similarity">
    <text evidence="1">Belongs to the anaerobic coproporphyrinogen-III oxidase family. HemW subfamily.</text>
</comment>
<dbReference type="Gene3D" id="3.20.20.70">
    <property type="entry name" value="Aldolase class I"/>
    <property type="match status" value="1"/>
</dbReference>
<evidence type="ECO:0000313" key="11">
    <source>
        <dbReference type="EMBL" id="HIQ62779.1"/>
    </source>
</evidence>
<comment type="caution">
    <text evidence="11">The sequence shown here is derived from an EMBL/GenBank/DDBJ whole genome shotgun (WGS) entry which is preliminary data.</text>
</comment>
<dbReference type="InterPro" id="IPR007197">
    <property type="entry name" value="rSAM"/>
</dbReference>
<dbReference type="SFLD" id="SFLDF00562">
    <property type="entry name" value="HemN-like__clustered_with_heat"/>
    <property type="match status" value="1"/>
</dbReference>
<dbReference type="InterPro" id="IPR058240">
    <property type="entry name" value="rSAM_sf"/>
</dbReference>
<dbReference type="PROSITE" id="PS51918">
    <property type="entry name" value="RADICAL_SAM"/>
    <property type="match status" value="1"/>
</dbReference>
<keyword evidence="9" id="KW-0004">4Fe-4S</keyword>
<dbReference type="GO" id="GO:0005737">
    <property type="term" value="C:cytoplasm"/>
    <property type="evidence" value="ECO:0007669"/>
    <property type="project" value="UniProtKB-SubCell"/>
</dbReference>
<evidence type="ECO:0000256" key="5">
    <source>
        <dbReference type="ARBA" id="ARBA00022723"/>
    </source>
</evidence>
<accession>A0A9D1CJL9</accession>
<protein>
    <recommendedName>
        <fullName evidence="2 9">Heme chaperone HemW</fullName>
    </recommendedName>
</protein>
<dbReference type="PANTHER" id="PTHR13932:SF5">
    <property type="entry name" value="RADICAL S-ADENOSYL METHIONINE DOMAIN-CONTAINING PROTEIN 1, MITOCHONDRIAL"/>
    <property type="match status" value="1"/>
</dbReference>
<comment type="function">
    <text evidence="9">Probably acts as a heme chaperone, transferring heme to an unknown acceptor. Binds one molecule of heme per monomer, possibly covalently. Binds 1 [4Fe-4S] cluster. The cluster is coordinated with 3 cysteines and an exchangeable S-adenosyl-L-methionine.</text>
</comment>
<dbReference type="InterPro" id="IPR004559">
    <property type="entry name" value="HemW-like"/>
</dbReference>
<evidence type="ECO:0000256" key="7">
    <source>
        <dbReference type="ARBA" id="ARBA00023014"/>
    </source>
</evidence>
<organism evidence="11 12">
    <name type="scientific">Candidatus Avichristensenella intestinipullorum</name>
    <dbReference type="NCBI Taxonomy" id="2840693"/>
    <lineage>
        <taxon>Bacteria</taxon>
        <taxon>Bacillati</taxon>
        <taxon>Bacillota</taxon>
        <taxon>Clostridia</taxon>
        <taxon>Candidatus Avichristensenella</taxon>
    </lineage>
</organism>
<dbReference type="InterPro" id="IPR006638">
    <property type="entry name" value="Elp3/MiaA/NifB-like_rSAM"/>
</dbReference>
<dbReference type="InterPro" id="IPR013785">
    <property type="entry name" value="Aldolase_TIM"/>
</dbReference>
<evidence type="ECO:0000256" key="8">
    <source>
        <dbReference type="ARBA" id="ARBA00023186"/>
    </source>
</evidence>
<evidence type="ECO:0000256" key="1">
    <source>
        <dbReference type="ARBA" id="ARBA00006100"/>
    </source>
</evidence>
<dbReference type="Pfam" id="PF06969">
    <property type="entry name" value="HemN_C"/>
    <property type="match status" value="1"/>
</dbReference>
<evidence type="ECO:0000256" key="4">
    <source>
        <dbReference type="ARBA" id="ARBA00022691"/>
    </source>
</evidence>
<dbReference type="GO" id="GO:0046872">
    <property type="term" value="F:metal ion binding"/>
    <property type="evidence" value="ECO:0007669"/>
    <property type="project" value="UniProtKB-UniRule"/>
</dbReference>
<evidence type="ECO:0000256" key="9">
    <source>
        <dbReference type="RuleBase" id="RU364116"/>
    </source>
</evidence>
<evidence type="ECO:0000313" key="12">
    <source>
        <dbReference type="Proteomes" id="UP000886819"/>
    </source>
</evidence>
<dbReference type="SUPFAM" id="SSF102114">
    <property type="entry name" value="Radical SAM enzymes"/>
    <property type="match status" value="1"/>
</dbReference>
<dbReference type="SMART" id="SM00729">
    <property type="entry name" value="Elp3"/>
    <property type="match status" value="1"/>
</dbReference>
<dbReference type="Proteomes" id="UP000886819">
    <property type="component" value="Unassembled WGS sequence"/>
</dbReference>
<dbReference type="InterPro" id="IPR010723">
    <property type="entry name" value="HemN_C"/>
</dbReference>
<keyword evidence="9" id="KW-0963">Cytoplasm</keyword>